<evidence type="ECO:0000313" key="1">
    <source>
        <dbReference type="EMBL" id="KAL2742638.1"/>
    </source>
</evidence>
<name>A0ABD2CED0_VESMC</name>
<organism evidence="1 2">
    <name type="scientific">Vespula maculifrons</name>
    <name type="common">Eastern yellow jacket</name>
    <name type="synonym">Wasp</name>
    <dbReference type="NCBI Taxonomy" id="7453"/>
    <lineage>
        <taxon>Eukaryota</taxon>
        <taxon>Metazoa</taxon>
        <taxon>Ecdysozoa</taxon>
        <taxon>Arthropoda</taxon>
        <taxon>Hexapoda</taxon>
        <taxon>Insecta</taxon>
        <taxon>Pterygota</taxon>
        <taxon>Neoptera</taxon>
        <taxon>Endopterygota</taxon>
        <taxon>Hymenoptera</taxon>
        <taxon>Apocrita</taxon>
        <taxon>Aculeata</taxon>
        <taxon>Vespoidea</taxon>
        <taxon>Vespidae</taxon>
        <taxon>Vespinae</taxon>
        <taxon>Vespula</taxon>
    </lineage>
</organism>
<dbReference type="EMBL" id="JAYRBN010000057">
    <property type="protein sequence ID" value="KAL2742638.1"/>
    <property type="molecule type" value="Genomic_DNA"/>
</dbReference>
<protein>
    <submittedName>
        <fullName evidence="1">Uncharacterized protein</fullName>
    </submittedName>
</protein>
<reference evidence="1 2" key="1">
    <citation type="journal article" date="2024" name="Ann. Entomol. Soc. Am.">
        <title>Genomic analyses of the southern and eastern yellowjacket wasps (Hymenoptera: Vespidae) reveal evolutionary signatures of social life.</title>
        <authorList>
            <person name="Catto M.A."/>
            <person name="Caine P.B."/>
            <person name="Orr S.E."/>
            <person name="Hunt B.G."/>
            <person name="Goodisman M.A.D."/>
        </authorList>
    </citation>
    <scope>NUCLEOTIDE SEQUENCE [LARGE SCALE GENOMIC DNA]</scope>
    <source>
        <strain evidence="1">232</strain>
        <tissue evidence="1">Head and thorax</tissue>
    </source>
</reference>
<proteinExistence type="predicted"/>
<comment type="caution">
    <text evidence="1">The sequence shown here is derived from an EMBL/GenBank/DDBJ whole genome shotgun (WGS) entry which is preliminary data.</text>
</comment>
<dbReference type="AlphaFoldDB" id="A0ABD2CED0"/>
<accession>A0ABD2CED0</accession>
<keyword evidence="2" id="KW-1185">Reference proteome</keyword>
<sequence length="68" mass="8205">MYLLRRNELVKCREEYDRISMFIILDTNYVIASTNMKLSFYKISRGGVSIAHFPERSQAQEGRYFFWD</sequence>
<gene>
    <name evidence="1" type="ORF">V1477_009239</name>
</gene>
<evidence type="ECO:0000313" key="2">
    <source>
        <dbReference type="Proteomes" id="UP001607303"/>
    </source>
</evidence>
<dbReference type="Proteomes" id="UP001607303">
    <property type="component" value="Unassembled WGS sequence"/>
</dbReference>